<protein>
    <recommendedName>
        <fullName evidence="4">Lipopolysaccharide export system protein LptA</fullName>
    </recommendedName>
</protein>
<evidence type="ECO:0000256" key="4">
    <source>
        <dbReference type="HAMAP-Rule" id="MF_01914"/>
    </source>
</evidence>
<dbReference type="AlphaFoldDB" id="A0A2N7JK88"/>
<name>A0A2N7JK88_VIBSP</name>
<keyword evidence="1 4" id="KW-0813">Transport</keyword>
<dbReference type="GO" id="GO:0017089">
    <property type="term" value="F:glycolipid transfer activity"/>
    <property type="evidence" value="ECO:0007669"/>
    <property type="project" value="TreeGrafter"/>
</dbReference>
<dbReference type="HAMAP" id="MF_01914">
    <property type="entry name" value="LPS_assembly_LptA"/>
    <property type="match status" value="1"/>
</dbReference>
<organism evidence="6 7">
    <name type="scientific">Vibrio splendidus</name>
    <dbReference type="NCBI Taxonomy" id="29497"/>
    <lineage>
        <taxon>Bacteria</taxon>
        <taxon>Pseudomonadati</taxon>
        <taxon>Pseudomonadota</taxon>
        <taxon>Gammaproteobacteria</taxon>
        <taxon>Vibrionales</taxon>
        <taxon>Vibrionaceae</taxon>
        <taxon>Vibrio</taxon>
    </lineage>
</organism>
<dbReference type="GO" id="GO:0001530">
    <property type="term" value="F:lipopolysaccharide binding"/>
    <property type="evidence" value="ECO:0007669"/>
    <property type="project" value="InterPro"/>
</dbReference>
<dbReference type="GO" id="GO:0015920">
    <property type="term" value="P:lipopolysaccharide transport"/>
    <property type="evidence" value="ECO:0007669"/>
    <property type="project" value="UniProtKB-UniRule"/>
</dbReference>
<sequence precursor="true">MKLLHLSLFALTLAAPSVYALSSDSEQPVYIDSDSQQLDMKSNQVTFLGDVNLKQGSININADKVIVTRNAVNGEIEEIQGYGKPATFSQLTDDGKTLYGEADDLHYQLIADTLIMTKNAMLSQDGSIIRGSKITYQIASQKLVADSDSSERVSTVLQPAEVNK</sequence>
<comment type="caution">
    <text evidence="6">The sequence shown here is derived from an EMBL/GenBank/DDBJ whole genome shotgun (WGS) entry which is preliminary data.</text>
</comment>
<evidence type="ECO:0000313" key="7">
    <source>
        <dbReference type="Proteomes" id="UP000235533"/>
    </source>
</evidence>
<dbReference type="PANTHER" id="PTHR36504">
    <property type="entry name" value="LIPOPOLYSACCHARIDE EXPORT SYSTEM PROTEIN LPTA"/>
    <property type="match status" value="1"/>
</dbReference>
<evidence type="ECO:0000256" key="1">
    <source>
        <dbReference type="ARBA" id="ARBA00022448"/>
    </source>
</evidence>
<dbReference type="EMBL" id="MCZF01000292">
    <property type="protein sequence ID" value="PMM41078.1"/>
    <property type="molecule type" value="Genomic_DNA"/>
</dbReference>
<proteinExistence type="inferred from homology"/>
<accession>A0A2N7JK88</accession>
<dbReference type="InterPro" id="IPR014340">
    <property type="entry name" value="LptA"/>
</dbReference>
<feature type="chain" id="PRO_5015014570" description="Lipopolysaccharide export system protein LptA" evidence="4">
    <location>
        <begin position="21"/>
        <end position="164"/>
    </location>
</feature>
<comment type="similarity">
    <text evidence="4">Belongs to the LptA family.</text>
</comment>
<evidence type="ECO:0000259" key="5">
    <source>
        <dbReference type="Pfam" id="PF03968"/>
    </source>
</evidence>
<comment type="function">
    <text evidence="4">Involved in the assembly of lipopolysaccharide (LPS). Required for the translocation of LPS from the inner membrane to the outer membrane. May form a bridge between the inner membrane and the outer membrane, via interactions with LptC and LptD, thereby facilitating LPS transfer across the periplasm.</text>
</comment>
<dbReference type="NCBIfam" id="TIGR03002">
    <property type="entry name" value="outer_YhbN_LptA"/>
    <property type="match status" value="1"/>
</dbReference>
<comment type="subunit">
    <text evidence="4">Component of the lipopolysaccharide transport and assembly complex.</text>
</comment>
<evidence type="ECO:0000313" key="6">
    <source>
        <dbReference type="EMBL" id="PMM41078.1"/>
    </source>
</evidence>
<dbReference type="InterPro" id="IPR052037">
    <property type="entry name" value="LPS_export_LptA"/>
</dbReference>
<dbReference type="GO" id="GO:0030288">
    <property type="term" value="C:outer membrane-bounded periplasmic space"/>
    <property type="evidence" value="ECO:0007669"/>
    <property type="project" value="TreeGrafter"/>
</dbReference>
<dbReference type="GO" id="GO:0043165">
    <property type="term" value="P:Gram-negative-bacterium-type cell outer membrane assembly"/>
    <property type="evidence" value="ECO:0007669"/>
    <property type="project" value="UniProtKB-UniRule"/>
</dbReference>
<evidence type="ECO:0000256" key="2">
    <source>
        <dbReference type="ARBA" id="ARBA00022729"/>
    </source>
</evidence>
<feature type="signal peptide" evidence="4">
    <location>
        <begin position="1"/>
        <end position="20"/>
    </location>
</feature>
<keyword evidence="2 4" id="KW-0732">Signal</keyword>
<dbReference type="Gene3D" id="2.60.450.10">
    <property type="entry name" value="Lipopolysaccharide (LPS) transport protein A like domain"/>
    <property type="match status" value="1"/>
</dbReference>
<dbReference type="PANTHER" id="PTHR36504:SF1">
    <property type="entry name" value="LIPOPOLYSACCHARIDE EXPORT SYSTEM PROTEIN LPTA"/>
    <property type="match status" value="1"/>
</dbReference>
<dbReference type="Pfam" id="PF03968">
    <property type="entry name" value="LptD_N"/>
    <property type="match status" value="1"/>
</dbReference>
<dbReference type="RefSeq" id="WP_102553817.1">
    <property type="nucleotide sequence ID" value="NZ_MCZF01000292.1"/>
</dbReference>
<comment type="subcellular location">
    <subcellularLocation>
        <location evidence="4">Periplasm</location>
    </subcellularLocation>
</comment>
<keyword evidence="3 4" id="KW-0574">Periplasm</keyword>
<evidence type="ECO:0000256" key="3">
    <source>
        <dbReference type="ARBA" id="ARBA00022764"/>
    </source>
</evidence>
<reference evidence="7" key="1">
    <citation type="submission" date="2016-07" db="EMBL/GenBank/DDBJ databases">
        <title>Nontailed viruses are major unrecognized killers of bacteria in the ocean.</title>
        <authorList>
            <person name="Kauffman K."/>
            <person name="Hussain F."/>
            <person name="Yang J."/>
            <person name="Arevalo P."/>
            <person name="Brown J."/>
            <person name="Cutler M."/>
            <person name="Kelly L."/>
            <person name="Polz M.F."/>
        </authorList>
    </citation>
    <scope>NUCLEOTIDE SEQUENCE [LARGE SCALE GENOMIC DNA]</scope>
    <source>
        <strain evidence="7">10N.261.48.B5</strain>
    </source>
</reference>
<dbReference type="Proteomes" id="UP000235533">
    <property type="component" value="Unassembled WGS sequence"/>
</dbReference>
<dbReference type="InterPro" id="IPR005653">
    <property type="entry name" value="OstA-like_N"/>
</dbReference>
<feature type="domain" description="Organic solvent tolerance-like N-terminal" evidence="5">
    <location>
        <begin position="30"/>
        <end position="142"/>
    </location>
</feature>
<dbReference type="GO" id="GO:0009279">
    <property type="term" value="C:cell outer membrane"/>
    <property type="evidence" value="ECO:0007669"/>
    <property type="project" value="TreeGrafter"/>
</dbReference>
<gene>
    <name evidence="4" type="primary">lptA</name>
    <name evidence="6" type="ORF">BCT54_11115</name>
</gene>